<name>A0A8H3UJW8_VENIN</name>
<evidence type="ECO:0000256" key="3">
    <source>
        <dbReference type="ARBA" id="ARBA00022827"/>
    </source>
</evidence>
<accession>A0A8H3UJW8</accession>
<keyword evidence="3" id="KW-0274">FAD</keyword>
<dbReference type="GO" id="GO:0004174">
    <property type="term" value="F:electron-transferring-flavoprotein dehydrogenase activity"/>
    <property type="evidence" value="ECO:0007669"/>
    <property type="project" value="TreeGrafter"/>
</dbReference>
<dbReference type="Gene3D" id="3.50.50.100">
    <property type="match status" value="1"/>
</dbReference>
<proteinExistence type="inferred from homology"/>
<dbReference type="InterPro" id="IPR023753">
    <property type="entry name" value="FAD/NAD-binding_dom"/>
</dbReference>
<dbReference type="GO" id="GO:0050660">
    <property type="term" value="F:flavin adenine dinucleotide binding"/>
    <property type="evidence" value="ECO:0007669"/>
    <property type="project" value="TreeGrafter"/>
</dbReference>
<dbReference type="PANTHER" id="PTHR43735:SF3">
    <property type="entry name" value="FERROPTOSIS SUPPRESSOR PROTEIN 1"/>
    <property type="match status" value="1"/>
</dbReference>
<feature type="transmembrane region" description="Helical" evidence="6">
    <location>
        <begin position="7"/>
        <end position="26"/>
    </location>
</feature>
<dbReference type="Pfam" id="PF07992">
    <property type="entry name" value="Pyr_redox_2"/>
    <property type="match status" value="1"/>
</dbReference>
<evidence type="ECO:0000313" key="8">
    <source>
        <dbReference type="EMBL" id="KAE9970548.1"/>
    </source>
</evidence>
<evidence type="ECO:0000256" key="6">
    <source>
        <dbReference type="SAM" id="Phobius"/>
    </source>
</evidence>
<protein>
    <recommendedName>
        <fullName evidence="7">FAD/NAD(P)-binding domain-containing protein</fullName>
    </recommendedName>
</protein>
<dbReference type="EMBL" id="WNWQ01000323">
    <property type="protein sequence ID" value="KAE9970548.1"/>
    <property type="molecule type" value="Genomic_DNA"/>
</dbReference>
<dbReference type="InterPro" id="IPR036188">
    <property type="entry name" value="FAD/NAD-bd_sf"/>
</dbReference>
<feature type="region of interest" description="Disordered" evidence="5">
    <location>
        <begin position="219"/>
        <end position="239"/>
    </location>
</feature>
<evidence type="ECO:0000256" key="5">
    <source>
        <dbReference type="SAM" id="MobiDB-lite"/>
    </source>
</evidence>
<evidence type="ECO:0000256" key="1">
    <source>
        <dbReference type="ARBA" id="ARBA00006442"/>
    </source>
</evidence>
<keyword evidence="6" id="KW-0812">Transmembrane</keyword>
<evidence type="ECO:0000313" key="9">
    <source>
        <dbReference type="Proteomes" id="UP000433883"/>
    </source>
</evidence>
<gene>
    <name evidence="8" type="ORF">BLS_004862</name>
</gene>
<evidence type="ECO:0000256" key="4">
    <source>
        <dbReference type="ARBA" id="ARBA00023002"/>
    </source>
</evidence>
<dbReference type="PANTHER" id="PTHR43735">
    <property type="entry name" value="APOPTOSIS-INDUCING FACTOR 1"/>
    <property type="match status" value="1"/>
</dbReference>
<reference evidence="8 9" key="1">
    <citation type="submission" date="2019-11" db="EMBL/GenBank/DDBJ databases">
        <title>Venturia inaequalis Genome Resource.</title>
        <authorList>
            <person name="Lichtner F.J."/>
        </authorList>
    </citation>
    <scope>NUCLEOTIDE SEQUENCE [LARGE SCALE GENOMIC DNA]</scope>
    <source>
        <strain evidence="8">Bline_iso_100314</strain>
    </source>
</reference>
<dbReference type="PRINTS" id="PR00411">
    <property type="entry name" value="PNDRDTASEI"/>
</dbReference>
<dbReference type="PRINTS" id="PR00368">
    <property type="entry name" value="FADPNR"/>
</dbReference>
<dbReference type="Gene3D" id="3.50.50.60">
    <property type="entry name" value="FAD/NAD(P)-binding domain"/>
    <property type="match status" value="2"/>
</dbReference>
<keyword evidence="6" id="KW-1133">Transmembrane helix</keyword>
<keyword evidence="6" id="KW-0472">Membrane</keyword>
<dbReference type="Proteomes" id="UP000433883">
    <property type="component" value="Unassembled WGS sequence"/>
</dbReference>
<sequence length="497" mass="53775">MSPKEPVNIVILGGSFAGIAVAHAFLRATYDELSREYEFKTKSTAPTFRVILVSPSTHFFWNIAAPRALVSPKSVPHSKSFLPILETFEGYPKGRFTFIQGTASALDVDARKVEVILCGEDLAFFLQNKSPRADSGTGKETWEGNASKTITKKISYHALIIATGTSAESPLLSLHGEHKKTIEAFDSFHAKIQNAASIIVAGGGMSGVECAGQLATFLGGKHDKPKPPRSSTSPDHKPLHLKRVLRPRLKQRKSSPIVFPTSKSPSNSRIVTLLSGNDRLLPDMSPKASELAESQLRNLGVNIMHNTRLITAQELPSGQTRCVLSDDLSISCDLFVACTGVYPNTSWLPDTLLDTHGYIKTVAGTLRVIPAAGERIYAVGDCTAFSRKRLDDVYDAVPALMRNLSNDILACGVRAQRRRFGDAAGCSLERLVDERVFVRREVGTFVPVTRWGGVGLVGGRRVPSWAVWAVKGRDFGAGKEARAAGMGLNPLVAGILS</sequence>
<feature type="domain" description="FAD/NAD(P)-binding" evidence="7">
    <location>
        <begin position="8"/>
        <end position="396"/>
    </location>
</feature>
<evidence type="ECO:0000259" key="7">
    <source>
        <dbReference type="Pfam" id="PF07992"/>
    </source>
</evidence>
<dbReference type="AlphaFoldDB" id="A0A8H3UJW8"/>
<dbReference type="GO" id="GO:0005737">
    <property type="term" value="C:cytoplasm"/>
    <property type="evidence" value="ECO:0007669"/>
    <property type="project" value="TreeGrafter"/>
</dbReference>
<keyword evidence="2" id="KW-0285">Flavoprotein</keyword>
<evidence type="ECO:0000256" key="2">
    <source>
        <dbReference type="ARBA" id="ARBA00022630"/>
    </source>
</evidence>
<comment type="similarity">
    <text evidence="1">Belongs to the FAD-dependent oxidoreductase family.</text>
</comment>
<dbReference type="SUPFAM" id="SSF51905">
    <property type="entry name" value="FAD/NAD(P)-binding domain"/>
    <property type="match status" value="1"/>
</dbReference>
<organism evidence="8 9">
    <name type="scientific">Venturia inaequalis</name>
    <name type="common">Apple scab fungus</name>
    <dbReference type="NCBI Taxonomy" id="5025"/>
    <lineage>
        <taxon>Eukaryota</taxon>
        <taxon>Fungi</taxon>
        <taxon>Dikarya</taxon>
        <taxon>Ascomycota</taxon>
        <taxon>Pezizomycotina</taxon>
        <taxon>Dothideomycetes</taxon>
        <taxon>Pleosporomycetidae</taxon>
        <taxon>Venturiales</taxon>
        <taxon>Venturiaceae</taxon>
        <taxon>Venturia</taxon>
    </lineage>
</organism>
<keyword evidence="4" id="KW-0560">Oxidoreductase</keyword>
<comment type="caution">
    <text evidence="8">The sequence shown here is derived from an EMBL/GenBank/DDBJ whole genome shotgun (WGS) entry which is preliminary data.</text>
</comment>